<protein>
    <submittedName>
        <fullName evidence="14">Biopolymer transporter ExbD</fullName>
    </submittedName>
</protein>
<keyword evidence="10 13" id="KW-1133">Transmembrane helix</keyword>
<evidence type="ECO:0000256" key="7">
    <source>
        <dbReference type="ARBA" id="ARBA00022519"/>
    </source>
</evidence>
<dbReference type="GO" id="GO:0022857">
    <property type="term" value="F:transmembrane transporter activity"/>
    <property type="evidence" value="ECO:0007669"/>
    <property type="project" value="InterPro"/>
</dbReference>
<evidence type="ECO:0000256" key="11">
    <source>
        <dbReference type="ARBA" id="ARBA00023136"/>
    </source>
</evidence>
<dbReference type="RefSeq" id="WP_129470961.1">
    <property type="nucleotide sequence ID" value="NZ_SAWZ01000004.1"/>
</dbReference>
<evidence type="ECO:0000256" key="1">
    <source>
        <dbReference type="ARBA" id="ARBA00003540"/>
    </source>
</evidence>
<evidence type="ECO:0000256" key="8">
    <source>
        <dbReference type="ARBA" id="ARBA00022692"/>
    </source>
</evidence>
<comment type="similarity">
    <text evidence="3 12">Belongs to the ExbD/TolR family.</text>
</comment>
<keyword evidence="5 12" id="KW-0813">Transport</keyword>
<organism evidence="14 15">
    <name type="scientific">Pseudoxanthomonas composti</name>
    <dbReference type="NCBI Taxonomy" id="2137479"/>
    <lineage>
        <taxon>Bacteria</taxon>
        <taxon>Pseudomonadati</taxon>
        <taxon>Pseudomonadota</taxon>
        <taxon>Gammaproteobacteria</taxon>
        <taxon>Lysobacterales</taxon>
        <taxon>Lysobacteraceae</taxon>
        <taxon>Pseudoxanthomonas</taxon>
    </lineage>
</organism>
<evidence type="ECO:0000313" key="15">
    <source>
        <dbReference type="Proteomes" id="UP000289784"/>
    </source>
</evidence>
<comment type="subunit">
    <text evidence="4">The accessory proteins ExbB and ExbD seem to form a complex with TonB.</text>
</comment>
<dbReference type="PANTHER" id="PTHR30558:SF12">
    <property type="entry name" value="BIOPOLYMER TRANSPORT PROTEIN EXBD"/>
    <property type="match status" value="1"/>
</dbReference>
<keyword evidence="8 12" id="KW-0812">Transmembrane</keyword>
<dbReference type="Proteomes" id="UP000289784">
    <property type="component" value="Unassembled WGS sequence"/>
</dbReference>
<dbReference type="GO" id="GO:0005886">
    <property type="term" value="C:plasma membrane"/>
    <property type="evidence" value="ECO:0007669"/>
    <property type="project" value="UniProtKB-SubCell"/>
</dbReference>
<evidence type="ECO:0000256" key="5">
    <source>
        <dbReference type="ARBA" id="ARBA00022448"/>
    </source>
</evidence>
<dbReference type="Pfam" id="PF02472">
    <property type="entry name" value="ExbD"/>
    <property type="match status" value="1"/>
</dbReference>
<evidence type="ECO:0000256" key="4">
    <source>
        <dbReference type="ARBA" id="ARBA00011471"/>
    </source>
</evidence>
<dbReference type="AlphaFoldDB" id="A0A4Q1JV74"/>
<gene>
    <name evidence="14" type="ORF">EPA99_09405</name>
</gene>
<evidence type="ECO:0000256" key="3">
    <source>
        <dbReference type="ARBA" id="ARBA00005811"/>
    </source>
</evidence>
<comment type="function">
    <text evidence="1">Involved in the TonB-dependent energy-dependent transport of various receptor-bound substrates.</text>
</comment>
<evidence type="ECO:0000256" key="12">
    <source>
        <dbReference type="RuleBase" id="RU003879"/>
    </source>
</evidence>
<evidence type="ECO:0000256" key="9">
    <source>
        <dbReference type="ARBA" id="ARBA00022927"/>
    </source>
</evidence>
<dbReference type="OrthoDB" id="9798629at2"/>
<evidence type="ECO:0000256" key="2">
    <source>
        <dbReference type="ARBA" id="ARBA00004249"/>
    </source>
</evidence>
<keyword evidence="6" id="KW-1003">Cell membrane</keyword>
<keyword evidence="15" id="KW-1185">Reference proteome</keyword>
<keyword evidence="9 12" id="KW-0653">Protein transport</keyword>
<dbReference type="Gene3D" id="3.30.420.270">
    <property type="match status" value="1"/>
</dbReference>
<keyword evidence="7" id="KW-0997">Cell inner membrane</keyword>
<dbReference type="InterPro" id="IPR003400">
    <property type="entry name" value="ExbD"/>
</dbReference>
<evidence type="ECO:0000256" key="10">
    <source>
        <dbReference type="ARBA" id="ARBA00022989"/>
    </source>
</evidence>
<accession>A0A4Q1JV74</accession>
<keyword evidence="11 13" id="KW-0472">Membrane</keyword>
<reference evidence="14 15" key="1">
    <citation type="submission" date="2019-01" db="EMBL/GenBank/DDBJ databases">
        <title>Pseudoxanthomonas composti sp. nov., isolated from compost.</title>
        <authorList>
            <person name="Yang G."/>
        </authorList>
    </citation>
    <scope>NUCLEOTIDE SEQUENCE [LARGE SCALE GENOMIC DNA]</scope>
    <source>
        <strain evidence="14 15">GSS15</strain>
    </source>
</reference>
<dbReference type="GO" id="GO:0015031">
    <property type="term" value="P:protein transport"/>
    <property type="evidence" value="ECO:0007669"/>
    <property type="project" value="UniProtKB-KW"/>
</dbReference>
<feature type="transmembrane region" description="Helical" evidence="13">
    <location>
        <begin position="20"/>
        <end position="38"/>
    </location>
</feature>
<evidence type="ECO:0000256" key="6">
    <source>
        <dbReference type="ARBA" id="ARBA00022475"/>
    </source>
</evidence>
<evidence type="ECO:0000313" key="14">
    <source>
        <dbReference type="EMBL" id="RXR06049.1"/>
    </source>
</evidence>
<sequence length="132" mass="13928">MSLSVSARPSALSEMNITPLIDVMLVLLIIFIVTAPVLPRQLDAALPQSSAASPARIESAKLLLEVRADGSVQLDGRPLDMGTLAERLADARAADDRVQVSIHADASASYQAMAEALSLVRQAEITQVAVLP</sequence>
<comment type="subcellular location">
    <subcellularLocation>
        <location evidence="2">Cell inner membrane</location>
        <topology evidence="2">Single-pass type II membrane protein</topology>
    </subcellularLocation>
    <subcellularLocation>
        <location evidence="12">Cell membrane</location>
        <topology evidence="12">Single-pass type II membrane protein</topology>
    </subcellularLocation>
</comment>
<comment type="caution">
    <text evidence="14">The sequence shown here is derived from an EMBL/GenBank/DDBJ whole genome shotgun (WGS) entry which is preliminary data.</text>
</comment>
<name>A0A4Q1JV74_9GAMM</name>
<proteinExistence type="inferred from homology"/>
<dbReference type="EMBL" id="SAWZ01000004">
    <property type="protein sequence ID" value="RXR06049.1"/>
    <property type="molecule type" value="Genomic_DNA"/>
</dbReference>
<dbReference type="PANTHER" id="PTHR30558">
    <property type="entry name" value="EXBD MEMBRANE COMPONENT OF PMF-DRIVEN MACROMOLECULE IMPORT SYSTEM"/>
    <property type="match status" value="1"/>
</dbReference>
<evidence type="ECO:0000256" key="13">
    <source>
        <dbReference type="SAM" id="Phobius"/>
    </source>
</evidence>